<dbReference type="InterPro" id="IPR038637">
    <property type="entry name" value="NPCBM_sf"/>
</dbReference>
<dbReference type="Pfam" id="PF00041">
    <property type="entry name" value="fn3"/>
    <property type="match status" value="1"/>
</dbReference>
<dbReference type="SUPFAM" id="SSF49785">
    <property type="entry name" value="Galactose-binding domain-like"/>
    <property type="match status" value="1"/>
</dbReference>
<sequence>MRFISLTLIVIFLTQLFSFAQISLTFPMEKAVFQRNQNNTANIYIAGNYTSSISTVEARFTNATNSQVVIDWTVFSSNINGGIFHGSVANVPGGWYNIEVRGKMNGNIVGTTNINKVGVGEVFIIAGQSNAQGREGDQGEVGATDERVVSHNEVSWFDAGLGQCDIKFPNYPTFSQITSASGTRSYLSKTGQNPWCYGKLGDNLVNKLGVPVAFFNSGAISTSSVNWKESSDGSPTNNHYSNVQYCNAVGVPYSGLKRVLNYYASIFGVRAILWHQGETDNYMTNTGSNYISNINYVINKSRTHLGQNIPWVISRATVFDKNANGGSGNSSSTIINAQNSVINSSNKIFSGPYTDDILGSNRSDEVHFYGSGLIELANRWDASLSLDFFNNATPIPAQPLPNISISCASLNQQRLTAPGGYVSYKWVKVDSGNQDFEDTAEATTQIIDRSSGSYRCYLTDNLGNITFTQTVTVQNVAAQCSCVGIISCSGITYLSDNQPCSSTNGWGPIEFNKSNGENGTGDGTTIKLKGVSYAKGIGVHANSEIRYNLNNSFGRFIAELGIDDEVSTAVGGATVIFKVYKDNVISYTSGIINKNTSTVKININVVGVNELRLVVDDSGDNSFADHADWAGARLHCVDSQAPTAPTGLVESLISQNCATLTWNASTDNMEVEKYNIYKDGALIGFVNAPITTYRVTGLNQLNYYQFRVKAVDYSGNESSQSNLVEVVTLQNLVITNSNKQINIGQSSSLYAFGCFGGTVTWSTNSTQNPILVSPTDTTTYSVTCTIGDCTSAATSETVNVIPNCKNSYNLLQGIDDFVTSTTNLTYNASQTIRATNIISSEAKVNYNAGQSITLLPGFQSIPGTVFKASIVGCNNP</sequence>
<dbReference type="InterPro" id="IPR036514">
    <property type="entry name" value="SGNH_hydro_sf"/>
</dbReference>
<evidence type="ECO:0000256" key="1">
    <source>
        <dbReference type="ARBA" id="ARBA00022801"/>
    </source>
</evidence>
<comment type="caution">
    <text evidence="4">The sequence shown here is derived from an EMBL/GenBank/DDBJ whole genome shotgun (WGS) entry which is preliminary data.</text>
</comment>
<dbReference type="Pfam" id="PF03629">
    <property type="entry name" value="SASA"/>
    <property type="match status" value="1"/>
</dbReference>
<dbReference type="SMART" id="SM00060">
    <property type="entry name" value="FN3"/>
    <property type="match status" value="1"/>
</dbReference>
<dbReference type="InterPro" id="IPR003961">
    <property type="entry name" value="FN3_dom"/>
</dbReference>
<evidence type="ECO:0008006" key="6">
    <source>
        <dbReference type="Google" id="ProtNLM"/>
    </source>
</evidence>
<dbReference type="Gene3D" id="2.60.40.10">
    <property type="entry name" value="Immunoglobulins"/>
    <property type="match status" value="1"/>
</dbReference>
<dbReference type="Pfam" id="PF08305">
    <property type="entry name" value="NPCBM"/>
    <property type="match status" value="1"/>
</dbReference>
<dbReference type="Gene3D" id="3.40.50.1110">
    <property type="entry name" value="SGNH hydrolase"/>
    <property type="match status" value="1"/>
</dbReference>
<dbReference type="InterPro" id="IPR005181">
    <property type="entry name" value="SASA"/>
</dbReference>
<dbReference type="NCBIfam" id="NF045639">
    <property type="entry name" value="GCX_COOH"/>
    <property type="match status" value="1"/>
</dbReference>
<dbReference type="SUPFAM" id="SSF52266">
    <property type="entry name" value="SGNH hydrolase"/>
    <property type="match status" value="1"/>
</dbReference>
<evidence type="ECO:0000313" key="4">
    <source>
        <dbReference type="EMBL" id="CAH0995062.1"/>
    </source>
</evidence>
<accession>A0ABM9AMR6</accession>
<proteinExistence type="predicted"/>
<reference evidence="4" key="1">
    <citation type="submission" date="2021-12" db="EMBL/GenBank/DDBJ databases">
        <authorList>
            <person name="Rodrigo-Torres L."/>
            <person name="Arahal R. D."/>
            <person name="Lucena T."/>
        </authorList>
    </citation>
    <scope>NUCLEOTIDE SEQUENCE</scope>
    <source>
        <strain evidence="4">CECT 8858</strain>
    </source>
</reference>
<dbReference type="InterPro" id="IPR055015">
    <property type="entry name" value="GCX_COOH"/>
</dbReference>
<dbReference type="PROSITE" id="PS50835">
    <property type="entry name" value="IG_LIKE"/>
    <property type="match status" value="1"/>
</dbReference>
<dbReference type="SUPFAM" id="SSF49265">
    <property type="entry name" value="Fibronectin type III"/>
    <property type="match status" value="1"/>
</dbReference>
<evidence type="ECO:0000313" key="5">
    <source>
        <dbReference type="Proteomes" id="UP000837932"/>
    </source>
</evidence>
<feature type="domain" description="Ig-like" evidence="2">
    <location>
        <begin position="403"/>
        <end position="472"/>
    </location>
</feature>
<organism evidence="4 5">
    <name type="scientific">Emticicia aquatica</name>
    <dbReference type="NCBI Taxonomy" id="1681835"/>
    <lineage>
        <taxon>Bacteria</taxon>
        <taxon>Pseudomonadati</taxon>
        <taxon>Bacteroidota</taxon>
        <taxon>Cytophagia</taxon>
        <taxon>Cytophagales</taxon>
        <taxon>Leadbetterellaceae</taxon>
        <taxon>Emticicia</taxon>
    </lineage>
</organism>
<dbReference type="InterPro" id="IPR013783">
    <property type="entry name" value="Ig-like_fold"/>
</dbReference>
<evidence type="ECO:0000259" key="2">
    <source>
        <dbReference type="PROSITE" id="PS50835"/>
    </source>
</evidence>
<dbReference type="InterPro" id="IPR013222">
    <property type="entry name" value="Glyco_hyd_98_carb-bd"/>
</dbReference>
<dbReference type="Gene3D" id="2.60.120.1060">
    <property type="entry name" value="NPCBM/NEW2 domain"/>
    <property type="match status" value="1"/>
</dbReference>
<keyword evidence="1" id="KW-0378">Hydrolase</keyword>
<dbReference type="InterPro" id="IPR036116">
    <property type="entry name" value="FN3_sf"/>
</dbReference>
<gene>
    <name evidence="4" type="ORF">EMA8858_01182</name>
</gene>
<dbReference type="InterPro" id="IPR008979">
    <property type="entry name" value="Galactose-bd-like_sf"/>
</dbReference>
<name>A0ABM9AMR6_9BACT</name>
<evidence type="ECO:0000259" key="3">
    <source>
        <dbReference type="PROSITE" id="PS50853"/>
    </source>
</evidence>
<dbReference type="PROSITE" id="PS50853">
    <property type="entry name" value="FN3"/>
    <property type="match status" value="1"/>
</dbReference>
<feature type="domain" description="Fibronectin type-III" evidence="3">
    <location>
        <begin position="644"/>
        <end position="731"/>
    </location>
</feature>
<dbReference type="EMBL" id="CAKLPY010000001">
    <property type="protein sequence ID" value="CAH0995062.1"/>
    <property type="molecule type" value="Genomic_DNA"/>
</dbReference>
<dbReference type="CDD" id="cd00063">
    <property type="entry name" value="FN3"/>
    <property type="match status" value="1"/>
</dbReference>
<keyword evidence="5" id="KW-1185">Reference proteome</keyword>
<dbReference type="InterPro" id="IPR007110">
    <property type="entry name" value="Ig-like_dom"/>
</dbReference>
<protein>
    <recommendedName>
        <fullName evidence="6">Fibronectin type-III domain-containing protein</fullName>
    </recommendedName>
</protein>
<dbReference type="SMART" id="SM00776">
    <property type="entry name" value="NPCBM"/>
    <property type="match status" value="1"/>
</dbReference>
<dbReference type="Proteomes" id="UP000837932">
    <property type="component" value="Unassembled WGS sequence"/>
</dbReference>